<evidence type="ECO:0000256" key="1">
    <source>
        <dbReference type="ARBA" id="ARBA00004123"/>
    </source>
</evidence>
<gene>
    <name evidence="6" type="ORF">OIU85_010481</name>
</gene>
<comment type="subcellular location">
    <subcellularLocation>
        <location evidence="1">Nucleus</location>
    </subcellularLocation>
</comment>
<dbReference type="InterPro" id="IPR015300">
    <property type="entry name" value="DNA-bd_pseudobarrel_sf"/>
</dbReference>
<keyword evidence="3" id="KW-0238">DNA-binding</keyword>
<dbReference type="SUPFAM" id="SSF101936">
    <property type="entry name" value="DNA-binding pseudobarrel domain"/>
    <property type="match status" value="1"/>
</dbReference>
<comment type="caution">
    <text evidence="6">The sequence shown here is derived from an EMBL/GenBank/DDBJ whole genome shotgun (WGS) entry which is preliminary data.</text>
</comment>
<name>A0A9Q0NWM8_SALVM</name>
<dbReference type="Proteomes" id="UP001151529">
    <property type="component" value="Chromosome 15Z"/>
</dbReference>
<evidence type="ECO:0000256" key="2">
    <source>
        <dbReference type="ARBA" id="ARBA00023015"/>
    </source>
</evidence>
<evidence type="ECO:0000313" key="7">
    <source>
        <dbReference type="Proteomes" id="UP001151529"/>
    </source>
</evidence>
<evidence type="ECO:0000256" key="5">
    <source>
        <dbReference type="ARBA" id="ARBA00023242"/>
    </source>
</evidence>
<accession>A0A9Q0NWM8</accession>
<dbReference type="GO" id="GO:0005634">
    <property type="term" value="C:nucleus"/>
    <property type="evidence" value="ECO:0007669"/>
    <property type="project" value="UniProtKB-SubCell"/>
</dbReference>
<dbReference type="EMBL" id="JAPFFL010000015">
    <property type="protein sequence ID" value="KAJ6677320.1"/>
    <property type="molecule type" value="Genomic_DNA"/>
</dbReference>
<evidence type="ECO:0000313" key="6">
    <source>
        <dbReference type="EMBL" id="KAJ6677320.1"/>
    </source>
</evidence>
<keyword evidence="5" id="KW-0539">Nucleus</keyword>
<organism evidence="6 7">
    <name type="scientific">Salix viminalis</name>
    <name type="common">Common osier</name>
    <name type="synonym">Basket willow</name>
    <dbReference type="NCBI Taxonomy" id="40686"/>
    <lineage>
        <taxon>Eukaryota</taxon>
        <taxon>Viridiplantae</taxon>
        <taxon>Streptophyta</taxon>
        <taxon>Embryophyta</taxon>
        <taxon>Tracheophyta</taxon>
        <taxon>Spermatophyta</taxon>
        <taxon>Magnoliopsida</taxon>
        <taxon>eudicotyledons</taxon>
        <taxon>Gunneridae</taxon>
        <taxon>Pentapetalae</taxon>
        <taxon>rosids</taxon>
        <taxon>fabids</taxon>
        <taxon>Malpighiales</taxon>
        <taxon>Salicaceae</taxon>
        <taxon>Saliceae</taxon>
        <taxon>Salix</taxon>
    </lineage>
</organism>
<keyword evidence="4" id="KW-0804">Transcription</keyword>
<sequence>MKPVLSKGWLRFASRKKLKVGDRIEFYEARNQTTDESPPCYGVRVKEKSSYWVVVLAMLHCCRRSNLSDFISHESRLPCFRPVQTHHLRSPCSNIDPKTSLDNIPTHVSGCPDRERCISFKESRCIT</sequence>
<evidence type="ECO:0000256" key="3">
    <source>
        <dbReference type="ARBA" id="ARBA00023125"/>
    </source>
</evidence>
<evidence type="ECO:0000256" key="4">
    <source>
        <dbReference type="ARBA" id="ARBA00023163"/>
    </source>
</evidence>
<evidence type="ECO:0008006" key="8">
    <source>
        <dbReference type="Google" id="ProtNLM"/>
    </source>
</evidence>
<protein>
    <recommendedName>
        <fullName evidence="8">TF-B3 domain-containing protein</fullName>
    </recommendedName>
</protein>
<dbReference type="GO" id="GO:0003677">
    <property type="term" value="F:DNA binding"/>
    <property type="evidence" value="ECO:0007669"/>
    <property type="project" value="UniProtKB-KW"/>
</dbReference>
<proteinExistence type="predicted"/>
<dbReference type="Gene3D" id="2.40.330.10">
    <property type="entry name" value="DNA-binding pseudobarrel domain"/>
    <property type="match status" value="1"/>
</dbReference>
<reference evidence="6" key="2">
    <citation type="journal article" date="2023" name="Int. J. Mol. Sci.">
        <title>De Novo Assembly and Annotation of 11 Diverse Shrub Willow (Salix) Genomes Reveals Novel Gene Organization in Sex-Linked Regions.</title>
        <authorList>
            <person name="Hyden B."/>
            <person name="Feng K."/>
            <person name="Yates T.B."/>
            <person name="Jawdy S."/>
            <person name="Cereghino C."/>
            <person name="Smart L.B."/>
            <person name="Muchero W."/>
        </authorList>
    </citation>
    <scope>NUCLEOTIDE SEQUENCE [LARGE SCALE GENOMIC DNA]</scope>
    <source>
        <tissue evidence="6">Shoot tip</tissue>
    </source>
</reference>
<reference evidence="6" key="1">
    <citation type="submission" date="2022-11" db="EMBL/GenBank/DDBJ databases">
        <authorList>
            <person name="Hyden B.L."/>
            <person name="Feng K."/>
            <person name="Yates T."/>
            <person name="Jawdy S."/>
            <person name="Smart L.B."/>
            <person name="Muchero W."/>
        </authorList>
    </citation>
    <scope>NUCLEOTIDE SEQUENCE</scope>
    <source>
        <tissue evidence="6">Shoot tip</tissue>
    </source>
</reference>
<keyword evidence="7" id="KW-1185">Reference proteome</keyword>
<keyword evidence="2" id="KW-0805">Transcription regulation</keyword>
<dbReference type="AlphaFoldDB" id="A0A9Q0NWM8"/>